<evidence type="ECO:0000313" key="1">
    <source>
        <dbReference type="EMBL" id="OAA37003.1"/>
    </source>
</evidence>
<comment type="caution">
    <text evidence="1">The sequence shown here is derived from an EMBL/GenBank/DDBJ whole genome shotgun (WGS) entry which is preliminary data.</text>
</comment>
<gene>
    <name evidence="1" type="ORF">NOR_07279</name>
</gene>
<dbReference type="Proteomes" id="UP000243498">
    <property type="component" value="Unassembled WGS sequence"/>
</dbReference>
<protein>
    <submittedName>
        <fullName evidence="1">Uncharacterized protein</fullName>
    </submittedName>
</protein>
<evidence type="ECO:0000313" key="2">
    <source>
        <dbReference type="Proteomes" id="UP000243498"/>
    </source>
</evidence>
<accession>A0A166YKJ0</accession>
<dbReference type="OrthoDB" id="4939608at2759"/>
<keyword evidence="2" id="KW-1185">Reference proteome</keyword>
<sequence length="253" mass="28188">MLGGALLYKTDEALRRLRASTTSFGGIHVVPFTGNFFLKLRNFQQDSSDIALINSRVLKDGKIPYDKHVRVITPLNQHQWDLNTQEVMMWAKRMGRKVSVFLSTHEWTKERPSEDEMMRVFEQGDDKDCPIPAIFVYADGMPVIVNESLYLGLRVVNGSVLRAAGIVPNRQHQPVRANIDVPDTEDSGADMVSEMGVNINFGSPSAIILESKSTAKLSFPGIPPGIVTVCRTAMRAWICDDGLQSTVKEPNKQ</sequence>
<proteinExistence type="predicted"/>
<reference evidence="1 2" key="1">
    <citation type="journal article" date="2016" name="Genome Biol. Evol.">
        <title>Divergent and convergent evolution of fungal pathogenicity.</title>
        <authorList>
            <person name="Shang Y."/>
            <person name="Xiao G."/>
            <person name="Zheng P."/>
            <person name="Cen K."/>
            <person name="Zhan S."/>
            <person name="Wang C."/>
        </authorList>
    </citation>
    <scope>NUCLEOTIDE SEQUENCE [LARGE SCALE GENOMIC DNA]</scope>
    <source>
        <strain evidence="1 2">RCEF 4871</strain>
    </source>
</reference>
<dbReference type="EMBL" id="AZHC01000032">
    <property type="protein sequence ID" value="OAA37003.1"/>
    <property type="molecule type" value="Genomic_DNA"/>
</dbReference>
<organism evidence="1 2">
    <name type="scientific">Metarhizium rileyi (strain RCEF 4871)</name>
    <name type="common">Nomuraea rileyi</name>
    <dbReference type="NCBI Taxonomy" id="1649241"/>
    <lineage>
        <taxon>Eukaryota</taxon>
        <taxon>Fungi</taxon>
        <taxon>Dikarya</taxon>
        <taxon>Ascomycota</taxon>
        <taxon>Pezizomycotina</taxon>
        <taxon>Sordariomycetes</taxon>
        <taxon>Hypocreomycetidae</taxon>
        <taxon>Hypocreales</taxon>
        <taxon>Clavicipitaceae</taxon>
        <taxon>Metarhizium</taxon>
    </lineage>
</organism>
<name>A0A166YKJ0_METRR</name>
<dbReference type="AlphaFoldDB" id="A0A166YKJ0"/>
<dbReference type="STRING" id="1081105.A0A166YKJ0"/>